<dbReference type="InParanoid" id="A0A1C7NQF6"/>
<name>A0A1C7NQF6_9FUNG</name>
<reference evidence="1 2" key="1">
    <citation type="submission" date="2016-03" db="EMBL/GenBank/DDBJ databases">
        <title>Choanephora cucurbitarum.</title>
        <authorList>
            <person name="Min B."/>
            <person name="Park H."/>
            <person name="Park J.-H."/>
            <person name="Shin H.-D."/>
            <person name="Choi I.-G."/>
        </authorList>
    </citation>
    <scope>NUCLEOTIDE SEQUENCE [LARGE SCALE GENOMIC DNA]</scope>
    <source>
        <strain evidence="1 2">KUS-F28377</strain>
    </source>
</reference>
<evidence type="ECO:0000313" key="2">
    <source>
        <dbReference type="Proteomes" id="UP000093000"/>
    </source>
</evidence>
<gene>
    <name evidence="1" type="ORF">A0J61_00606</name>
</gene>
<dbReference type="AlphaFoldDB" id="A0A1C7NQF6"/>
<comment type="caution">
    <text evidence="1">The sequence shown here is derived from an EMBL/GenBank/DDBJ whole genome shotgun (WGS) entry which is preliminary data.</text>
</comment>
<accession>A0A1C7NQF6</accession>
<organism evidence="1 2">
    <name type="scientific">Choanephora cucurbitarum</name>
    <dbReference type="NCBI Taxonomy" id="101091"/>
    <lineage>
        <taxon>Eukaryota</taxon>
        <taxon>Fungi</taxon>
        <taxon>Fungi incertae sedis</taxon>
        <taxon>Mucoromycota</taxon>
        <taxon>Mucoromycotina</taxon>
        <taxon>Mucoromycetes</taxon>
        <taxon>Mucorales</taxon>
        <taxon>Mucorineae</taxon>
        <taxon>Choanephoraceae</taxon>
        <taxon>Choanephoroideae</taxon>
        <taxon>Choanephora</taxon>
    </lineage>
</organism>
<sequence>MSDLFRLCDNVTKGMTLALLTSNRKSDKAVRSVSHICTLQLACVLEYCTVVDVIMNIQDSS</sequence>
<evidence type="ECO:0000313" key="1">
    <source>
        <dbReference type="EMBL" id="OBZ91343.1"/>
    </source>
</evidence>
<proteinExistence type="predicted"/>
<dbReference type="EMBL" id="LUGH01000014">
    <property type="protein sequence ID" value="OBZ91343.1"/>
    <property type="molecule type" value="Genomic_DNA"/>
</dbReference>
<protein>
    <submittedName>
        <fullName evidence="1">Uncharacterized protein</fullName>
    </submittedName>
</protein>
<keyword evidence="2" id="KW-1185">Reference proteome</keyword>
<dbReference type="Proteomes" id="UP000093000">
    <property type="component" value="Unassembled WGS sequence"/>
</dbReference>